<comment type="caution">
    <text evidence="1">The sequence shown here is derived from an EMBL/GenBank/DDBJ whole genome shotgun (WGS) entry which is preliminary data.</text>
</comment>
<accession>A0AAE1GMP3</accession>
<gene>
    <name evidence="1" type="ORF">Pcinc_001476</name>
</gene>
<name>A0AAE1GMP3_PETCI</name>
<sequence length="127" mass="14231">MEEFVKEKVEEELKAISISKRKDMTKTAKDVIDTLLPEIAKVYDFDPLFSDVHCGIAFTLKNSQKKEQNPSVAMGMRGIEKVNLSEKNIKPDLYLNTPLTSNDAATFKEKKEESGVGLHGASFPHQC</sequence>
<dbReference type="Proteomes" id="UP001286313">
    <property type="component" value="Unassembled WGS sequence"/>
</dbReference>
<protein>
    <submittedName>
        <fullName evidence="1">Uncharacterized protein</fullName>
    </submittedName>
</protein>
<reference evidence="1" key="1">
    <citation type="submission" date="2023-10" db="EMBL/GenBank/DDBJ databases">
        <title>Genome assemblies of two species of porcelain crab, Petrolisthes cinctipes and Petrolisthes manimaculis (Anomura: Porcellanidae).</title>
        <authorList>
            <person name="Angst P."/>
        </authorList>
    </citation>
    <scope>NUCLEOTIDE SEQUENCE</scope>
    <source>
        <strain evidence="1">PB745_01</strain>
        <tissue evidence="1">Gill</tissue>
    </source>
</reference>
<dbReference type="EMBL" id="JAWQEG010000092">
    <property type="protein sequence ID" value="KAK3894752.1"/>
    <property type="molecule type" value="Genomic_DNA"/>
</dbReference>
<keyword evidence="2" id="KW-1185">Reference proteome</keyword>
<evidence type="ECO:0000313" key="2">
    <source>
        <dbReference type="Proteomes" id="UP001286313"/>
    </source>
</evidence>
<organism evidence="1 2">
    <name type="scientific">Petrolisthes cinctipes</name>
    <name type="common">Flat porcelain crab</name>
    <dbReference type="NCBI Taxonomy" id="88211"/>
    <lineage>
        <taxon>Eukaryota</taxon>
        <taxon>Metazoa</taxon>
        <taxon>Ecdysozoa</taxon>
        <taxon>Arthropoda</taxon>
        <taxon>Crustacea</taxon>
        <taxon>Multicrustacea</taxon>
        <taxon>Malacostraca</taxon>
        <taxon>Eumalacostraca</taxon>
        <taxon>Eucarida</taxon>
        <taxon>Decapoda</taxon>
        <taxon>Pleocyemata</taxon>
        <taxon>Anomura</taxon>
        <taxon>Galatheoidea</taxon>
        <taxon>Porcellanidae</taxon>
        <taxon>Petrolisthes</taxon>
    </lineage>
</organism>
<dbReference type="AlphaFoldDB" id="A0AAE1GMP3"/>
<proteinExistence type="predicted"/>
<evidence type="ECO:0000313" key="1">
    <source>
        <dbReference type="EMBL" id="KAK3894752.1"/>
    </source>
</evidence>